<protein>
    <submittedName>
        <fullName evidence="9">ABC transporter permease</fullName>
    </submittedName>
</protein>
<evidence type="ECO:0000256" key="5">
    <source>
        <dbReference type="ARBA" id="ARBA00022989"/>
    </source>
</evidence>
<feature type="transmembrane region" description="Helical" evidence="7">
    <location>
        <begin position="282"/>
        <end position="308"/>
    </location>
</feature>
<keyword evidence="2 7" id="KW-0813">Transport</keyword>
<comment type="similarity">
    <text evidence="7">Belongs to the binding-protein-dependent transport system permease family.</text>
</comment>
<name>A0A516Q3D6_9ACTN</name>
<feature type="transmembrane region" description="Helical" evidence="7">
    <location>
        <begin position="99"/>
        <end position="118"/>
    </location>
</feature>
<evidence type="ECO:0000256" key="4">
    <source>
        <dbReference type="ARBA" id="ARBA00022692"/>
    </source>
</evidence>
<evidence type="ECO:0000256" key="2">
    <source>
        <dbReference type="ARBA" id="ARBA00022448"/>
    </source>
</evidence>
<dbReference type="GO" id="GO:0055085">
    <property type="term" value="P:transmembrane transport"/>
    <property type="evidence" value="ECO:0007669"/>
    <property type="project" value="InterPro"/>
</dbReference>
<comment type="subcellular location">
    <subcellularLocation>
        <location evidence="1 7">Cell membrane</location>
        <topology evidence="1 7">Multi-pass membrane protein</topology>
    </subcellularLocation>
</comment>
<dbReference type="InterPro" id="IPR045621">
    <property type="entry name" value="BPD_transp_1_N"/>
</dbReference>
<dbReference type="Proteomes" id="UP000319263">
    <property type="component" value="Chromosome"/>
</dbReference>
<reference evidence="9 10" key="1">
    <citation type="submission" date="2019-07" db="EMBL/GenBank/DDBJ databases">
        <title>Microlunatus dokdonensis sp. nov. isolated from the rhizospheric soil of the wild plant Elymus tsukushiensis.</title>
        <authorList>
            <person name="Ghim S.-Y."/>
            <person name="Hwang Y.-J."/>
            <person name="Son J.-S."/>
            <person name="Shin J.-H."/>
        </authorList>
    </citation>
    <scope>NUCLEOTIDE SEQUENCE [LARGE SCALE GENOMIC DNA]</scope>
    <source>
        <strain evidence="9 10">KUDC0627</strain>
    </source>
</reference>
<organism evidence="9 10">
    <name type="scientific">Microlunatus elymi</name>
    <dbReference type="NCBI Taxonomy" id="2596828"/>
    <lineage>
        <taxon>Bacteria</taxon>
        <taxon>Bacillati</taxon>
        <taxon>Actinomycetota</taxon>
        <taxon>Actinomycetes</taxon>
        <taxon>Propionibacteriales</taxon>
        <taxon>Propionibacteriaceae</taxon>
        <taxon>Microlunatus</taxon>
    </lineage>
</organism>
<evidence type="ECO:0000256" key="1">
    <source>
        <dbReference type="ARBA" id="ARBA00004651"/>
    </source>
</evidence>
<dbReference type="KEGG" id="mik:FOE78_20340"/>
<feature type="transmembrane region" description="Helical" evidence="7">
    <location>
        <begin position="12"/>
        <end position="30"/>
    </location>
</feature>
<keyword evidence="3" id="KW-1003">Cell membrane</keyword>
<evidence type="ECO:0000256" key="3">
    <source>
        <dbReference type="ARBA" id="ARBA00022475"/>
    </source>
</evidence>
<evidence type="ECO:0000313" key="10">
    <source>
        <dbReference type="Proteomes" id="UP000319263"/>
    </source>
</evidence>
<dbReference type="InterPro" id="IPR000515">
    <property type="entry name" value="MetI-like"/>
</dbReference>
<evidence type="ECO:0000256" key="6">
    <source>
        <dbReference type="ARBA" id="ARBA00023136"/>
    </source>
</evidence>
<evidence type="ECO:0000313" key="9">
    <source>
        <dbReference type="EMBL" id="QDP97939.1"/>
    </source>
</evidence>
<dbReference type="GO" id="GO:0005886">
    <property type="term" value="C:plasma membrane"/>
    <property type="evidence" value="ECO:0007669"/>
    <property type="project" value="UniProtKB-SubCell"/>
</dbReference>
<evidence type="ECO:0000259" key="8">
    <source>
        <dbReference type="PROSITE" id="PS50928"/>
    </source>
</evidence>
<keyword evidence="10" id="KW-1185">Reference proteome</keyword>
<keyword evidence="5 7" id="KW-1133">Transmembrane helix</keyword>
<dbReference type="AlphaFoldDB" id="A0A516Q3D6"/>
<feature type="transmembrane region" description="Helical" evidence="7">
    <location>
        <begin position="237"/>
        <end position="262"/>
    </location>
</feature>
<dbReference type="OrthoDB" id="147688at2"/>
<gene>
    <name evidence="9" type="ORF">FOE78_20340</name>
</gene>
<keyword evidence="6 7" id="KW-0472">Membrane</keyword>
<dbReference type="SUPFAM" id="SSF161098">
    <property type="entry name" value="MetI-like"/>
    <property type="match status" value="1"/>
</dbReference>
<dbReference type="PANTHER" id="PTHR43163:SF6">
    <property type="entry name" value="DIPEPTIDE TRANSPORT SYSTEM PERMEASE PROTEIN DPPB-RELATED"/>
    <property type="match status" value="1"/>
</dbReference>
<dbReference type="PROSITE" id="PS50928">
    <property type="entry name" value="ABC_TM1"/>
    <property type="match status" value="1"/>
</dbReference>
<feature type="transmembrane region" description="Helical" evidence="7">
    <location>
        <begin position="177"/>
        <end position="197"/>
    </location>
</feature>
<dbReference type="EMBL" id="CP041692">
    <property type="protein sequence ID" value="QDP97939.1"/>
    <property type="molecule type" value="Genomic_DNA"/>
</dbReference>
<dbReference type="Gene3D" id="1.10.3720.10">
    <property type="entry name" value="MetI-like"/>
    <property type="match status" value="1"/>
</dbReference>
<dbReference type="RefSeq" id="WP_143987893.1">
    <property type="nucleotide sequence ID" value="NZ_CP041692.1"/>
</dbReference>
<dbReference type="InterPro" id="IPR035906">
    <property type="entry name" value="MetI-like_sf"/>
</dbReference>
<feature type="domain" description="ABC transmembrane type-1" evidence="8">
    <location>
        <begin position="95"/>
        <end position="301"/>
    </location>
</feature>
<feature type="transmembrane region" description="Helical" evidence="7">
    <location>
        <begin position="130"/>
        <end position="157"/>
    </location>
</feature>
<dbReference type="Pfam" id="PF19300">
    <property type="entry name" value="BPD_transp_1_N"/>
    <property type="match status" value="1"/>
</dbReference>
<keyword evidence="4 7" id="KW-0812">Transmembrane</keyword>
<evidence type="ECO:0000256" key="7">
    <source>
        <dbReference type="RuleBase" id="RU363032"/>
    </source>
</evidence>
<dbReference type="CDD" id="cd06261">
    <property type="entry name" value="TM_PBP2"/>
    <property type="match status" value="1"/>
</dbReference>
<dbReference type="PANTHER" id="PTHR43163">
    <property type="entry name" value="DIPEPTIDE TRANSPORT SYSTEM PERMEASE PROTEIN DPPB-RELATED"/>
    <property type="match status" value="1"/>
</dbReference>
<dbReference type="Pfam" id="PF00528">
    <property type="entry name" value="BPD_transp_1"/>
    <property type="match status" value="1"/>
</dbReference>
<proteinExistence type="inferred from homology"/>
<sequence length="315" mass="34330">MGGYLLRRAGQALIVLFLVTVIVFVLLHLLPGGAAHAILGPRATPAQIATFNHENGYDLPLPVQYLHWLGQLLRGDLGYSYHLNQSVGSLIVSRLGKTIVLNLIALIISVAIAIPIGVTQAVRRNGIFDYAATGIGFVFYSTPSFFLGLLLVLWLSVNTGLFPAEAPQSNSIWEILAQPRAMVLPVLTLVLLQVSLFTRYMRSAVMDNLILDYVRTARAKGADENRVLYRHVLRNSLIPMVTILGLSLPILLGGSLVIEQVFNFPGMGLLFYQEAQVQDYPVLLGITLIVGVATVVGSLAADIGYAILDPRVRYV</sequence>
<accession>A0A516Q3D6</accession>